<dbReference type="PANTHER" id="PTHR11177:SF317">
    <property type="entry name" value="CHITINASE 12-RELATED"/>
    <property type="match status" value="1"/>
</dbReference>
<comment type="caution">
    <text evidence="7">The sequence shown here is derived from an EMBL/GenBank/DDBJ whole genome shotgun (WGS) entry which is preliminary data.</text>
</comment>
<dbReference type="Proteomes" id="UP000678393">
    <property type="component" value="Unassembled WGS sequence"/>
</dbReference>
<dbReference type="AlphaFoldDB" id="A0A8S3YTI0"/>
<organism evidence="7 8">
    <name type="scientific">Candidula unifasciata</name>
    <dbReference type="NCBI Taxonomy" id="100452"/>
    <lineage>
        <taxon>Eukaryota</taxon>
        <taxon>Metazoa</taxon>
        <taxon>Spiralia</taxon>
        <taxon>Lophotrochozoa</taxon>
        <taxon>Mollusca</taxon>
        <taxon>Gastropoda</taxon>
        <taxon>Heterobranchia</taxon>
        <taxon>Euthyneura</taxon>
        <taxon>Panpulmonata</taxon>
        <taxon>Eupulmonata</taxon>
        <taxon>Stylommatophora</taxon>
        <taxon>Helicina</taxon>
        <taxon>Helicoidea</taxon>
        <taxon>Geomitridae</taxon>
        <taxon>Candidula</taxon>
    </lineage>
</organism>
<dbReference type="SUPFAM" id="SSF54556">
    <property type="entry name" value="Chitinase insertion domain"/>
    <property type="match status" value="1"/>
</dbReference>
<evidence type="ECO:0000256" key="4">
    <source>
        <dbReference type="RuleBase" id="RU000489"/>
    </source>
</evidence>
<keyword evidence="3 4" id="KW-0326">Glycosidase</keyword>
<evidence type="ECO:0000313" key="7">
    <source>
        <dbReference type="EMBL" id="CAG5118511.1"/>
    </source>
</evidence>
<dbReference type="SMART" id="SM00636">
    <property type="entry name" value="Glyco_18"/>
    <property type="match status" value="2"/>
</dbReference>
<dbReference type="InterPro" id="IPR011583">
    <property type="entry name" value="Chitinase_II/V-like_cat"/>
</dbReference>
<evidence type="ECO:0000256" key="5">
    <source>
        <dbReference type="SAM" id="SignalP"/>
    </source>
</evidence>
<dbReference type="InterPro" id="IPR017853">
    <property type="entry name" value="GH"/>
</dbReference>
<feature type="domain" description="GH18" evidence="6">
    <location>
        <begin position="25"/>
        <end position="391"/>
    </location>
</feature>
<dbReference type="GO" id="GO:0005975">
    <property type="term" value="P:carbohydrate metabolic process"/>
    <property type="evidence" value="ECO:0007669"/>
    <property type="project" value="InterPro"/>
</dbReference>
<dbReference type="InterPro" id="IPR001579">
    <property type="entry name" value="Glyco_hydro_18_chit_AS"/>
</dbReference>
<dbReference type="EMBL" id="CAJHNH020000562">
    <property type="protein sequence ID" value="CAG5118511.1"/>
    <property type="molecule type" value="Genomic_DNA"/>
</dbReference>
<dbReference type="InterPro" id="IPR029070">
    <property type="entry name" value="Chitinase_insertion_sf"/>
</dbReference>
<dbReference type="OrthoDB" id="76388at2759"/>
<dbReference type="InterPro" id="IPR050314">
    <property type="entry name" value="Glycosyl_Hydrlase_18"/>
</dbReference>
<feature type="chain" id="PRO_5035738422" description="GH18 domain-containing protein" evidence="5">
    <location>
        <begin position="25"/>
        <end position="629"/>
    </location>
</feature>
<evidence type="ECO:0000313" key="8">
    <source>
        <dbReference type="Proteomes" id="UP000678393"/>
    </source>
</evidence>
<dbReference type="PROSITE" id="PS51910">
    <property type="entry name" value="GH18_2"/>
    <property type="match status" value="2"/>
</dbReference>
<keyword evidence="5" id="KW-0732">Signal</keyword>
<reference evidence="7" key="1">
    <citation type="submission" date="2021-04" db="EMBL/GenBank/DDBJ databases">
        <authorList>
            <consortium name="Molecular Ecology Group"/>
        </authorList>
    </citation>
    <scope>NUCLEOTIDE SEQUENCE</scope>
</reference>
<dbReference type="PANTHER" id="PTHR11177">
    <property type="entry name" value="CHITINASE"/>
    <property type="match status" value="1"/>
</dbReference>
<sequence length="629" mass="70305">MRDQTLQVILSVLILNTQSAPVDAFLCVCYFTNWARYRTTAAKYDVKDIDSNLCTHLIYAFGKLDPTTKQLTASDPNVEEGPNGNFRYFNYLKELNPALKTLISIGGQNAHSDGFLAISQSDAVLNSFAKSTVQFLRSRGFDGLDIDWEYPDNNTRAVFTNILKTLRAAFDAEITSSKLLLTFAGPAGQWNIDPGFDVKEIAKYVDYANLMTYDYTEAKATLTAFNSPLYSRNDSRFNPTLSTNWTVHYWNSLGMPFNKILVGVTGVGRRMVLQDVMAAAPGSNATGEVRKGPNYQLDNGLAYPEICELLKNTSTKRTFDQEQKNPYLVNGDNWVGYEDKESLDIKLQWMTGLGVAGLMFWSLDQDDFTGQFCGDGKYPLLNLVKSKTEPTTTTPTALPVPQTTSGPPGEFVTVCYFPTWARYRGNIAKFEVANIDPNICTHLIYAFGRLDPVLRQLAASEPQEEEGEGKLFSLFNGLKSRNPALKTLISIGGQNDHGTGFKAVAETDAILERFAATTVDFLRARGFDGLDLDWEYPDADTRFLFIRLLQALRKAFDNDTRQPRLLLTFAGAAGQWNIDPGYDVQAIARFVDFANLMTYDYTDKWARVAAFNSPLYSRSDPRFNPTLST</sequence>
<dbReference type="GO" id="GO:0004568">
    <property type="term" value="F:chitinase activity"/>
    <property type="evidence" value="ECO:0007669"/>
    <property type="project" value="TreeGrafter"/>
</dbReference>
<dbReference type="Gene3D" id="3.10.50.10">
    <property type="match status" value="1"/>
</dbReference>
<protein>
    <recommendedName>
        <fullName evidence="6">GH18 domain-containing protein</fullName>
    </recommendedName>
</protein>
<keyword evidence="8" id="KW-1185">Reference proteome</keyword>
<dbReference type="PROSITE" id="PS01095">
    <property type="entry name" value="GH18_1"/>
    <property type="match status" value="2"/>
</dbReference>
<feature type="non-terminal residue" evidence="7">
    <location>
        <position position="629"/>
    </location>
</feature>
<keyword evidence="1 4" id="KW-0378">Hydrolase</keyword>
<dbReference type="Pfam" id="PF00704">
    <property type="entry name" value="Glyco_hydro_18"/>
    <property type="match status" value="2"/>
</dbReference>
<name>A0A8S3YTI0_9EUPU</name>
<dbReference type="GO" id="GO:0006032">
    <property type="term" value="P:chitin catabolic process"/>
    <property type="evidence" value="ECO:0007669"/>
    <property type="project" value="TreeGrafter"/>
</dbReference>
<dbReference type="GO" id="GO:0008061">
    <property type="term" value="F:chitin binding"/>
    <property type="evidence" value="ECO:0007669"/>
    <property type="project" value="InterPro"/>
</dbReference>
<dbReference type="GO" id="GO:0005576">
    <property type="term" value="C:extracellular region"/>
    <property type="evidence" value="ECO:0007669"/>
    <property type="project" value="TreeGrafter"/>
</dbReference>
<feature type="signal peptide" evidence="5">
    <location>
        <begin position="1"/>
        <end position="24"/>
    </location>
</feature>
<evidence type="ECO:0000256" key="2">
    <source>
        <dbReference type="ARBA" id="ARBA00023157"/>
    </source>
</evidence>
<dbReference type="FunFam" id="3.20.20.80:FF:000007">
    <property type="entry name" value="Acidic mammalian chitinase"/>
    <property type="match status" value="2"/>
</dbReference>
<evidence type="ECO:0000256" key="1">
    <source>
        <dbReference type="ARBA" id="ARBA00022801"/>
    </source>
</evidence>
<dbReference type="InterPro" id="IPR001223">
    <property type="entry name" value="Glyco_hydro18_cat"/>
</dbReference>
<evidence type="ECO:0000259" key="6">
    <source>
        <dbReference type="PROSITE" id="PS51910"/>
    </source>
</evidence>
<gene>
    <name evidence="7" type="ORF">CUNI_LOCUS4069</name>
</gene>
<accession>A0A8S3YTI0</accession>
<feature type="domain" description="GH18" evidence="6">
    <location>
        <begin position="411"/>
        <end position="629"/>
    </location>
</feature>
<dbReference type="Gene3D" id="3.20.20.80">
    <property type="entry name" value="Glycosidases"/>
    <property type="match status" value="3"/>
</dbReference>
<evidence type="ECO:0000256" key="3">
    <source>
        <dbReference type="ARBA" id="ARBA00023295"/>
    </source>
</evidence>
<proteinExistence type="predicted"/>
<dbReference type="SUPFAM" id="SSF51445">
    <property type="entry name" value="(Trans)glycosidases"/>
    <property type="match status" value="2"/>
</dbReference>
<keyword evidence="2" id="KW-1015">Disulfide bond</keyword>